<reference evidence="4 5" key="1">
    <citation type="submission" date="2017-03" db="EMBL/GenBank/DDBJ databases">
        <title>Draft genome sequence of Streptomyces scabrisporus NF3, endophyte isolated from Amphipterygium adstringens.</title>
        <authorList>
            <person name="Vazquez M."/>
            <person name="Ceapa C.D."/>
            <person name="Rodriguez Luna D."/>
            <person name="Sanchez Esquivel S."/>
        </authorList>
    </citation>
    <scope>NUCLEOTIDE SEQUENCE [LARGE SCALE GENOMIC DNA]</scope>
    <source>
        <strain evidence="4 5">NF3</strain>
    </source>
</reference>
<evidence type="ECO:0000259" key="3">
    <source>
        <dbReference type="Pfam" id="PF10145"/>
    </source>
</evidence>
<feature type="domain" description="Phage tail tape measure protein" evidence="3">
    <location>
        <begin position="240"/>
        <end position="435"/>
    </location>
</feature>
<dbReference type="Pfam" id="PF10145">
    <property type="entry name" value="PhageMin_Tail"/>
    <property type="match status" value="1"/>
</dbReference>
<gene>
    <name evidence="4" type="ORF">B4N89_20530</name>
</gene>
<name>A0A1T3P228_9ACTN</name>
<keyword evidence="2" id="KW-0472">Membrane</keyword>
<keyword evidence="2" id="KW-0812">Transmembrane</keyword>
<keyword evidence="2" id="KW-1133">Transmembrane helix</keyword>
<feature type="region of interest" description="Disordered" evidence="1">
    <location>
        <begin position="146"/>
        <end position="173"/>
    </location>
</feature>
<evidence type="ECO:0000256" key="2">
    <source>
        <dbReference type="SAM" id="Phobius"/>
    </source>
</evidence>
<organism evidence="4 5">
    <name type="scientific">Embleya scabrispora</name>
    <dbReference type="NCBI Taxonomy" id="159449"/>
    <lineage>
        <taxon>Bacteria</taxon>
        <taxon>Bacillati</taxon>
        <taxon>Actinomycetota</taxon>
        <taxon>Actinomycetes</taxon>
        <taxon>Kitasatosporales</taxon>
        <taxon>Streptomycetaceae</taxon>
        <taxon>Embleya</taxon>
    </lineage>
</organism>
<evidence type="ECO:0000313" key="5">
    <source>
        <dbReference type="Proteomes" id="UP000190037"/>
    </source>
</evidence>
<dbReference type="STRING" id="159449.B4N89_20530"/>
<comment type="caution">
    <text evidence="4">The sequence shown here is derived from an EMBL/GenBank/DDBJ whole genome shotgun (WGS) entry which is preliminary data.</text>
</comment>
<dbReference type="AlphaFoldDB" id="A0A1T3P228"/>
<feature type="compositionally biased region" description="Low complexity" evidence="1">
    <location>
        <begin position="146"/>
        <end position="161"/>
    </location>
</feature>
<proteinExistence type="predicted"/>
<accession>A0A1T3P228</accession>
<keyword evidence="5" id="KW-1185">Reference proteome</keyword>
<protein>
    <recommendedName>
        <fullName evidence="3">Phage tail tape measure protein domain-containing protein</fullName>
    </recommendedName>
</protein>
<dbReference type="Proteomes" id="UP000190037">
    <property type="component" value="Unassembled WGS sequence"/>
</dbReference>
<feature type="transmembrane region" description="Helical" evidence="2">
    <location>
        <begin position="523"/>
        <end position="541"/>
    </location>
</feature>
<dbReference type="OrthoDB" id="3765294at2"/>
<sequence length="1049" mass="108123">MALTVGELVAYLTIDDRGMQQGMARAEQTMQQAGRQITQTTERAGQQAGQNLAQGVGSGAQDAARLAQQGLGGIAQHAQQAGQQAGQQLDASLGSAAAQAGQTAATQAGQGLAGITGGARAAGTQAGAALDHTLGAIAQHAGQSAGQDASQALTHQMAQGGQDAGEAGGESLTEGLDAGTKAVAASGALLGAAFIAAFAEVMEREQITDRLNAQLGATGADAKQYGDLAGRLWKNAVVETVQEGADVIKGIVQQGLMPPDATNAQLESIATKVADVSGLLEEDFGRTSMAVSSMLKNGLVKTAEEALDVLTVGMQQGVNKGEDLLDTFAEYSPFLRQLGLDAQTSLGILKQGLEGGAWNSDILADSLKEGLLIMQGMAPPAAAAIKQLGLNADQMQAAFTQGGPPARAALQQVLDALRGIEDPTLRNSTALALFGTKLEDTQAALFALDPKTATKGMSDLAGAAERAGETMRDSAAVNMEKFKRSVQAGLVDFIGGEVLPRLLELASFAKNMWEGIPEGGKDVIQVLGLATLVVGGLTLAFSVGRAAVGAYQAMLAALSAQATVASTAMRVLQVSMGVLGLAAVAVTTVMALLGHSSKQSSDDVNRFTDSIRKAGGAVDESTKAMVRGELSQKGVLQSAQKLGLSMQDVTDAATGNAAAWERVKAAIGDRLWGDTAKDAWTVLGSLESTNEALKYGTSEWERQAEAQGQSVEQAREVAAQQQAVTRAAEDQEKAVKALKDSWDALNGKALDSMAAQDDLEASVDDLTASIEENGRTLDAGTEKGRNNRGAIRDMVEASYALSEATLQETGSREQANAVLATQRERLRATLEQMGYTKDQIAVLIQQYFRIPGEVGTSIEADPSGALRGVSSALGALARIPNEKVILISAAIGAGAAAALAMARQADGGILSFVNGGITPGRYRSYAGGGIEQHVAQIADGTPVGRYWAEEETDKESYIPWALAKRARSTAILARTASAFGFELMPASRTVGAPALAGIGTTAASATAGVSGESAGGRSVTVHIDNYYADGQSEQGIAEALWWEATKRGA</sequence>
<evidence type="ECO:0000313" key="4">
    <source>
        <dbReference type="EMBL" id="OPC83002.1"/>
    </source>
</evidence>
<evidence type="ECO:0000256" key="1">
    <source>
        <dbReference type="SAM" id="MobiDB-lite"/>
    </source>
</evidence>
<dbReference type="InterPro" id="IPR010090">
    <property type="entry name" value="Phage_tape_meas"/>
</dbReference>
<dbReference type="RefSeq" id="WP_078977301.1">
    <property type="nucleotide sequence ID" value="NZ_MWQN01000001.1"/>
</dbReference>
<dbReference type="EMBL" id="MWQN01000001">
    <property type="protein sequence ID" value="OPC83002.1"/>
    <property type="molecule type" value="Genomic_DNA"/>
</dbReference>
<feature type="transmembrane region" description="Helical" evidence="2">
    <location>
        <begin position="574"/>
        <end position="593"/>
    </location>
</feature>